<dbReference type="PROSITE" id="PS00028">
    <property type="entry name" value="ZINC_FINGER_C2H2_1"/>
    <property type="match status" value="1"/>
</dbReference>
<proteinExistence type="predicted"/>
<name>A0AAV0BLG7_PHAPC</name>
<feature type="domain" description="C2H2-type" evidence="1">
    <location>
        <begin position="33"/>
        <end position="55"/>
    </location>
</feature>
<gene>
    <name evidence="2" type="ORF">PPACK8108_LOCUS21515</name>
</gene>
<evidence type="ECO:0000259" key="1">
    <source>
        <dbReference type="PROSITE" id="PS00028"/>
    </source>
</evidence>
<protein>
    <submittedName>
        <fullName evidence="2">Expressed protein</fullName>
    </submittedName>
</protein>
<dbReference type="Gene3D" id="3.30.160.60">
    <property type="entry name" value="Classic Zinc Finger"/>
    <property type="match status" value="1"/>
</dbReference>
<dbReference type="Proteomes" id="UP001153365">
    <property type="component" value="Unassembled WGS sequence"/>
</dbReference>
<sequence>MQAFSHKVSASLEHLLMQNTEAESLLERGNYRCSNCNRLCKSLASFEKHQSACTHRNGALSLECRFCSRPYTYIGYLNKHEAACAQVAEIYSKSFNLKQK</sequence>
<evidence type="ECO:0000313" key="3">
    <source>
        <dbReference type="Proteomes" id="UP001153365"/>
    </source>
</evidence>
<reference evidence="2" key="1">
    <citation type="submission" date="2022-06" db="EMBL/GenBank/DDBJ databases">
        <authorList>
            <consortium name="SYNGENTA / RWTH Aachen University"/>
        </authorList>
    </citation>
    <scope>NUCLEOTIDE SEQUENCE</scope>
</reference>
<keyword evidence="3" id="KW-1185">Reference proteome</keyword>
<dbReference type="EMBL" id="CALTRL010005817">
    <property type="protein sequence ID" value="CAH7686815.1"/>
    <property type="molecule type" value="Genomic_DNA"/>
</dbReference>
<comment type="caution">
    <text evidence="2">The sequence shown here is derived from an EMBL/GenBank/DDBJ whole genome shotgun (WGS) entry which is preliminary data.</text>
</comment>
<evidence type="ECO:0000313" key="2">
    <source>
        <dbReference type="EMBL" id="CAH7686815.1"/>
    </source>
</evidence>
<organism evidence="2 3">
    <name type="scientific">Phakopsora pachyrhizi</name>
    <name type="common">Asian soybean rust disease fungus</name>
    <dbReference type="NCBI Taxonomy" id="170000"/>
    <lineage>
        <taxon>Eukaryota</taxon>
        <taxon>Fungi</taxon>
        <taxon>Dikarya</taxon>
        <taxon>Basidiomycota</taxon>
        <taxon>Pucciniomycotina</taxon>
        <taxon>Pucciniomycetes</taxon>
        <taxon>Pucciniales</taxon>
        <taxon>Phakopsoraceae</taxon>
        <taxon>Phakopsora</taxon>
    </lineage>
</organism>
<dbReference type="InterPro" id="IPR013087">
    <property type="entry name" value="Znf_C2H2_type"/>
</dbReference>
<dbReference type="AlphaFoldDB" id="A0AAV0BLG7"/>
<accession>A0AAV0BLG7</accession>